<keyword evidence="10" id="KW-1185">Reference proteome</keyword>
<dbReference type="Gene3D" id="3.30.70.270">
    <property type="match status" value="1"/>
</dbReference>
<reference evidence="9 10" key="1">
    <citation type="submission" date="2022-01" db="EMBL/GenBank/DDBJ databases">
        <title>A high-quality chromosome-level genome assembly of rohu carp, Labeo rohita.</title>
        <authorList>
            <person name="Arick M.A. II"/>
            <person name="Hsu C.-Y."/>
            <person name="Magbanua Z."/>
            <person name="Pechanova O."/>
            <person name="Grover C."/>
            <person name="Miller E."/>
            <person name="Thrash A."/>
            <person name="Ezzel L."/>
            <person name="Alam S."/>
            <person name="Benzie J."/>
            <person name="Hamilton M."/>
            <person name="Karsi A."/>
            <person name="Lawrence M.L."/>
            <person name="Peterson D.G."/>
        </authorList>
    </citation>
    <scope>NUCLEOTIDE SEQUENCE [LARGE SCALE GENOMIC DNA]</scope>
    <source>
        <strain evidence="10">BAU-BD-2019</strain>
        <tissue evidence="9">Blood</tissue>
    </source>
</reference>
<dbReference type="Pfam" id="PF00078">
    <property type="entry name" value="RVT_1"/>
    <property type="match status" value="1"/>
</dbReference>
<comment type="similarity">
    <text evidence="2">Belongs to the beta type-B retroviral polymerase family. HERV class-II K(HML-2) pol subfamily.</text>
</comment>
<dbReference type="InterPro" id="IPR041577">
    <property type="entry name" value="RT_RNaseH_2"/>
</dbReference>
<dbReference type="InterPro" id="IPR023780">
    <property type="entry name" value="Chromo_domain"/>
</dbReference>
<dbReference type="Pfam" id="PF03732">
    <property type="entry name" value="Retrotrans_gag"/>
    <property type="match status" value="1"/>
</dbReference>
<dbReference type="InterPro" id="IPR050951">
    <property type="entry name" value="Retrovirus_Pol_polyprotein"/>
</dbReference>
<evidence type="ECO:0000313" key="10">
    <source>
        <dbReference type="Proteomes" id="UP000830375"/>
    </source>
</evidence>
<dbReference type="InterPro" id="IPR043502">
    <property type="entry name" value="DNA/RNA_pol_sf"/>
</dbReference>
<dbReference type="InterPro" id="IPR041588">
    <property type="entry name" value="Integrase_H2C2"/>
</dbReference>
<organism evidence="9 10">
    <name type="scientific">Labeo rohita</name>
    <name type="common">Indian major carp</name>
    <name type="synonym">Cyprinus rohita</name>
    <dbReference type="NCBI Taxonomy" id="84645"/>
    <lineage>
        <taxon>Eukaryota</taxon>
        <taxon>Metazoa</taxon>
        <taxon>Chordata</taxon>
        <taxon>Craniata</taxon>
        <taxon>Vertebrata</taxon>
        <taxon>Euteleostomi</taxon>
        <taxon>Actinopterygii</taxon>
        <taxon>Neopterygii</taxon>
        <taxon>Teleostei</taxon>
        <taxon>Ostariophysi</taxon>
        <taxon>Cypriniformes</taxon>
        <taxon>Cyprinidae</taxon>
        <taxon>Labeoninae</taxon>
        <taxon>Labeonini</taxon>
        <taxon>Labeo</taxon>
    </lineage>
</organism>
<dbReference type="PANTHER" id="PTHR37984">
    <property type="entry name" value="PROTEIN CBG26694"/>
    <property type="match status" value="1"/>
</dbReference>
<gene>
    <name evidence="9" type="ORF">H4Q32_028501</name>
</gene>
<evidence type="ECO:0000313" key="9">
    <source>
        <dbReference type="EMBL" id="KAI2644583.1"/>
    </source>
</evidence>
<comment type="subcellular location">
    <subcellularLocation>
        <location evidence="1">Nucleus</location>
    </subcellularLocation>
</comment>
<dbReference type="Gene3D" id="2.40.50.40">
    <property type="match status" value="1"/>
</dbReference>
<dbReference type="Pfam" id="PF00665">
    <property type="entry name" value="rve"/>
    <property type="match status" value="1"/>
</dbReference>
<dbReference type="Gene3D" id="1.10.340.70">
    <property type="match status" value="1"/>
</dbReference>
<dbReference type="InterPro" id="IPR000477">
    <property type="entry name" value="RT_dom"/>
</dbReference>
<proteinExistence type="inferred from homology"/>
<accession>A0ABQ8L1H1</accession>
<evidence type="ECO:0000256" key="3">
    <source>
        <dbReference type="ARBA" id="ARBA00012180"/>
    </source>
</evidence>
<dbReference type="EMBL" id="JACTAM010002487">
    <property type="protein sequence ID" value="KAI2644583.1"/>
    <property type="molecule type" value="Genomic_DNA"/>
</dbReference>
<evidence type="ECO:0000256" key="6">
    <source>
        <dbReference type="SAM" id="MobiDB-lite"/>
    </source>
</evidence>
<dbReference type="CDD" id="cd01647">
    <property type="entry name" value="RT_LTR"/>
    <property type="match status" value="1"/>
</dbReference>
<dbReference type="SUPFAM" id="SSF53098">
    <property type="entry name" value="Ribonuclease H-like"/>
    <property type="match status" value="1"/>
</dbReference>
<evidence type="ECO:0000256" key="4">
    <source>
        <dbReference type="ARBA" id="ARBA00023268"/>
    </source>
</evidence>
<name>A0ABQ8L1H1_LABRO</name>
<evidence type="ECO:0000259" key="7">
    <source>
        <dbReference type="PROSITE" id="PS50013"/>
    </source>
</evidence>
<dbReference type="InterPro" id="IPR043128">
    <property type="entry name" value="Rev_trsase/Diguanyl_cyclase"/>
</dbReference>
<dbReference type="InterPro" id="IPR001584">
    <property type="entry name" value="Integrase_cat-core"/>
</dbReference>
<dbReference type="InterPro" id="IPR016197">
    <property type="entry name" value="Chromo-like_dom_sf"/>
</dbReference>
<evidence type="ECO:0000259" key="8">
    <source>
        <dbReference type="PROSITE" id="PS50994"/>
    </source>
</evidence>
<evidence type="ECO:0000256" key="2">
    <source>
        <dbReference type="ARBA" id="ARBA00010879"/>
    </source>
</evidence>
<dbReference type="Proteomes" id="UP000830375">
    <property type="component" value="Unassembled WGS sequence"/>
</dbReference>
<dbReference type="InterPro" id="IPR012337">
    <property type="entry name" value="RNaseH-like_sf"/>
</dbReference>
<evidence type="ECO:0000256" key="5">
    <source>
        <dbReference type="ARBA" id="ARBA00039658"/>
    </source>
</evidence>
<dbReference type="Pfam" id="PF17921">
    <property type="entry name" value="Integrase_H2C2"/>
    <property type="match status" value="1"/>
</dbReference>
<dbReference type="InterPro" id="IPR000953">
    <property type="entry name" value="Chromo/chromo_shadow_dom"/>
</dbReference>
<dbReference type="InterPro" id="IPR036397">
    <property type="entry name" value="RNaseH_sf"/>
</dbReference>
<feature type="domain" description="Chromo" evidence="7">
    <location>
        <begin position="1107"/>
        <end position="1165"/>
    </location>
</feature>
<dbReference type="InterPro" id="IPR005162">
    <property type="entry name" value="Retrotrans_gag_dom"/>
</dbReference>
<dbReference type="SUPFAM" id="SSF54160">
    <property type="entry name" value="Chromo domain-like"/>
    <property type="match status" value="1"/>
</dbReference>
<dbReference type="Gene3D" id="3.30.420.10">
    <property type="entry name" value="Ribonuclease H-like superfamily/Ribonuclease H"/>
    <property type="match status" value="1"/>
</dbReference>
<dbReference type="SMART" id="SM00298">
    <property type="entry name" value="CHROMO"/>
    <property type="match status" value="1"/>
</dbReference>
<dbReference type="PROSITE" id="PS50013">
    <property type="entry name" value="CHROMO_2"/>
    <property type="match status" value="1"/>
</dbReference>
<dbReference type="Gene3D" id="3.10.10.10">
    <property type="entry name" value="HIV Type 1 Reverse Transcriptase, subunit A, domain 1"/>
    <property type="match status" value="1"/>
</dbReference>
<keyword evidence="4" id="KW-0511">Multifunctional enzyme</keyword>
<comment type="caution">
    <text evidence="9">The sequence shown here is derived from an EMBL/GenBank/DDBJ whole genome shotgun (WGS) entry which is preliminary data.</text>
</comment>
<dbReference type="PANTHER" id="PTHR37984:SF5">
    <property type="entry name" value="PROTEIN NYNRIN-LIKE"/>
    <property type="match status" value="1"/>
</dbReference>
<sequence length="1211" mass="136076">MHVPAGHRFSDGTRVADALVDATEAGTRAWHRGSTAPPGTQSKNLMYILHILARILMKLGTHKTRPLKQQTMSTEAPTASNPLAELVDTLKAAFQTTPAPPSASGSPVATFAGEAAECSGFLLQINLFIQMQPQLFQSENAKFTNPFSEVFSTSTDKLSTSDQLFRLQQGTSSVNEYTLHFRTLAGASGWNETALMGAYRRGLQTGPQSEHSRRDGVARRHPPRWLLAPQYQNACRSTQHAYPAPNVINDSLTDYASTVDNPVTDSKPVPSDPYVPLWFFWQLHLPGLFKSTSSLPLSTLPNTGSQDHPGKTTGAWENTVSSPFITLQVGLFHSEEMRFLVLEDSTVSVILGCPWLQQHHPELSWGSCDVIRWSEHCQTNCLVNVPNSTAAPVYLSSTRVESPEPSFTPEVPAEYMAFQDVFSRQVATQLPPHQPWDCAIDLLPGAQLPEGQVYPLSIPDRQAMEEYIGDFESRIHPTIYLAGRFQLRGQKGWSRLEELRGAQVFTKLDLRSAYNLVCIHAGDEWKTAFVTPTGCYEYRVMPYGLSISPSVFQTFMNKVFREFLHRFVVVYIEILIYSRNLAELLPAGQHVQQPLTQTQSVSSTVPPYSSWVTSSLPRACRWRSKPKVLIWNPSAYKAFQQLKKIFTAPLLHHPDPELPFTVEVDASTTGVGAVLSQAVGEPPLLHRCAFYFRKLSPAEQNFDVGNGELLAIKLALESDVTGWRARWALFFIRFSFKITYRPSSKNISADALSRQFSSDQPVEPEPIIPSKLIVSPILWELDNDIRHTTLQEPAPPECPEGEIFVPQAQRLSLLGAAHQSPGSGHPSSQRILSLLQTRYWWPSMRRDTIRYIQSCSVCAMSTSPRQLPTGKLEPLPIPQRPWSNIGVDFVTDLPAAEGNTCILVMVDRFSKMCKFFPLKGLPTALETAEHLFQQVFRHFGLPEEIVLDRGPRFISHVWKAFFKLLGVSVNLSSGYHPQTNGQTERKIQELGRYFRAYCHKDQHSWSRFLPWAEYAQNSLRQDTTGLTPFQCVLGYQPPLFLWTEEPSNVSAVDHWFRESERVWDSAHHHLQRAVQQRKRTSEEDLLPLISLRISFSSLPVLDQPSIYTVHKILDSQRRGGHLEYLVDWEGYGPEERSWVPQDDILDPTLLLDFHRSHLDRPAPRGLCRPRHHVRALGAALGGGGSVRHSPQPPPSDTPPVAPPTRSSSPKY</sequence>
<dbReference type="Pfam" id="PF17919">
    <property type="entry name" value="RT_RNaseH_2"/>
    <property type="match status" value="1"/>
</dbReference>
<dbReference type="Pfam" id="PF00385">
    <property type="entry name" value="Chromo"/>
    <property type="match status" value="1"/>
</dbReference>
<dbReference type="SUPFAM" id="SSF56672">
    <property type="entry name" value="DNA/RNA polymerases"/>
    <property type="match status" value="1"/>
</dbReference>
<evidence type="ECO:0000256" key="1">
    <source>
        <dbReference type="ARBA" id="ARBA00004123"/>
    </source>
</evidence>
<dbReference type="EC" id="3.1.26.4" evidence="3"/>
<dbReference type="PROSITE" id="PS50994">
    <property type="entry name" value="INTEGRASE"/>
    <property type="match status" value="1"/>
</dbReference>
<feature type="domain" description="Integrase catalytic" evidence="8">
    <location>
        <begin position="877"/>
        <end position="1036"/>
    </location>
</feature>
<feature type="region of interest" description="Disordered" evidence="6">
    <location>
        <begin position="1179"/>
        <end position="1211"/>
    </location>
</feature>
<feature type="compositionally biased region" description="Pro residues" evidence="6">
    <location>
        <begin position="1190"/>
        <end position="1202"/>
    </location>
</feature>
<protein>
    <recommendedName>
        <fullName evidence="5">Gypsy retrotransposon integrase-like protein 1</fullName>
        <ecNumber evidence="3">3.1.26.4</ecNumber>
    </recommendedName>
</protein>